<dbReference type="AlphaFoldDB" id="A0A811UY54"/>
<gene>
    <name evidence="1" type="ORF">CCAP1982_LOCUS10501</name>
</gene>
<name>A0A811UY54_CERCA</name>
<protein>
    <submittedName>
        <fullName evidence="1">(Mediterranean fruit fly) hypothetical protein</fullName>
    </submittedName>
</protein>
<organism evidence="1 2">
    <name type="scientific">Ceratitis capitata</name>
    <name type="common">Mediterranean fruit fly</name>
    <name type="synonym">Tephritis capitata</name>
    <dbReference type="NCBI Taxonomy" id="7213"/>
    <lineage>
        <taxon>Eukaryota</taxon>
        <taxon>Metazoa</taxon>
        <taxon>Ecdysozoa</taxon>
        <taxon>Arthropoda</taxon>
        <taxon>Hexapoda</taxon>
        <taxon>Insecta</taxon>
        <taxon>Pterygota</taxon>
        <taxon>Neoptera</taxon>
        <taxon>Endopterygota</taxon>
        <taxon>Diptera</taxon>
        <taxon>Brachycera</taxon>
        <taxon>Muscomorpha</taxon>
        <taxon>Tephritoidea</taxon>
        <taxon>Tephritidae</taxon>
        <taxon>Ceratitis</taxon>
        <taxon>Ceratitis</taxon>
    </lineage>
</organism>
<sequence length="114" mass="12947">MHLEHVGDLSAAAFLSAFERFMHSDNGSNFVGAEKILRSNIQQFMADDPLQSFFTTSSIEWLLTKGDLFSREDSWVALFWYTTCDTALAFTTHVKNCMKTLIVVNLNLSYVLKV</sequence>
<accession>A0A811UY54</accession>
<comment type="caution">
    <text evidence="1">The sequence shown here is derived from an EMBL/GenBank/DDBJ whole genome shotgun (WGS) entry which is preliminary data.</text>
</comment>
<proteinExistence type="predicted"/>
<keyword evidence="2" id="KW-1185">Reference proteome</keyword>
<dbReference type="Proteomes" id="UP000606786">
    <property type="component" value="Unassembled WGS sequence"/>
</dbReference>
<dbReference type="EMBL" id="CAJHJT010000023">
    <property type="protein sequence ID" value="CAD7002013.1"/>
    <property type="molecule type" value="Genomic_DNA"/>
</dbReference>
<evidence type="ECO:0000313" key="1">
    <source>
        <dbReference type="EMBL" id="CAD7002013.1"/>
    </source>
</evidence>
<evidence type="ECO:0000313" key="2">
    <source>
        <dbReference type="Proteomes" id="UP000606786"/>
    </source>
</evidence>
<reference evidence="1" key="1">
    <citation type="submission" date="2020-11" db="EMBL/GenBank/DDBJ databases">
        <authorList>
            <person name="Whitehead M."/>
        </authorList>
    </citation>
    <scope>NUCLEOTIDE SEQUENCE</scope>
    <source>
        <strain evidence="1">EGII</strain>
    </source>
</reference>